<dbReference type="Gene3D" id="2.20.200.10">
    <property type="entry name" value="Outer membrane efflux proteins (OEP)"/>
    <property type="match status" value="1"/>
</dbReference>
<gene>
    <name evidence="4" type="ORF">SIL82_10225</name>
</gene>
<proteinExistence type="inferred from homology"/>
<dbReference type="NCBIfam" id="TIGR01845">
    <property type="entry name" value="outer_NodT"/>
    <property type="match status" value="1"/>
</dbReference>
<accession>A0ABU4PLV3</accession>
<feature type="coiled-coil region" evidence="3">
    <location>
        <begin position="410"/>
        <end position="437"/>
    </location>
</feature>
<evidence type="ECO:0000313" key="5">
    <source>
        <dbReference type="Proteomes" id="UP001279660"/>
    </source>
</evidence>
<dbReference type="PROSITE" id="PS51257">
    <property type="entry name" value="PROKAR_LIPOPROTEIN"/>
    <property type="match status" value="1"/>
</dbReference>
<comment type="subcellular location">
    <subcellularLocation>
        <location evidence="2">Cell membrane</location>
        <topology evidence="2">Lipid-anchor</topology>
    </subcellularLocation>
</comment>
<evidence type="ECO:0000256" key="2">
    <source>
        <dbReference type="RuleBase" id="RU362097"/>
    </source>
</evidence>
<reference evidence="4 5" key="1">
    <citation type="submission" date="2023-11" db="EMBL/GenBank/DDBJ databases">
        <title>MicrobeMod: A computational toolkit for identifying prokaryotic methylation and restriction-modification with nanopore sequencing.</title>
        <authorList>
            <person name="Crits-Christoph A."/>
            <person name="Kang S.C."/>
            <person name="Lee H."/>
            <person name="Ostrov N."/>
        </authorList>
    </citation>
    <scope>NUCLEOTIDE SEQUENCE [LARGE SCALE GENOMIC DNA]</scope>
    <source>
        <strain evidence="4 5">ATCC 14820</strain>
    </source>
</reference>
<keyword evidence="2" id="KW-0564">Palmitate</keyword>
<sequence>MTRSLVTAALLGATLLGGCTVGPNYHAPAMAVPTAFAEPQTGVPGAAIDPARWWTAFGDSTLTALVERALKDSPTIAIAASRVRQARLDEIAAHAVGKPTVDASGNVTHVEFSKNAGFSSLASLFSGGSSGGSSSGGIALPGSGITTYAAGFDASWEIDLFGGGRRGVEGALARTDAAIWSQRDAAVTLGAEVAQAYFALRLDQAQIAVVEDELGQQRRALQIAGNVAKVGLSPQIDVKRQQQSISSIEARLEPLRADVRVRIHALGILLGTEPENLTADLTGPLPALQPVPVIPAGLPSDLLRRRPDIRAAERQLAASTADIGVAVADLYPKFKLTGMAQLISTSLGSLVSGDSIQATGVGGVTFPLLDWGRRKATVGLRKEDREQAYLRYRTTVLGALRDVEDPLARIDAERRRNAALQRAVADAQATAHAIEAQYRTGFVAQNSLIDAQVAVLSAREQLVASDAQLRQDSAALFKAIGGGWEDSAAG</sequence>
<comment type="caution">
    <text evidence="4">The sequence shown here is derived from an EMBL/GenBank/DDBJ whole genome shotgun (WGS) entry which is preliminary data.</text>
</comment>
<dbReference type="InterPro" id="IPR010131">
    <property type="entry name" value="MdtP/NodT-like"/>
</dbReference>
<dbReference type="Gene3D" id="1.20.1600.10">
    <property type="entry name" value="Outer membrane efflux proteins (OEP)"/>
    <property type="match status" value="1"/>
</dbReference>
<protein>
    <submittedName>
        <fullName evidence="4">Efflux transporter outer membrane subunit</fullName>
    </submittedName>
</protein>
<dbReference type="EMBL" id="JAWXXV010000001">
    <property type="protein sequence ID" value="MDX5984640.1"/>
    <property type="molecule type" value="Genomic_DNA"/>
</dbReference>
<evidence type="ECO:0000256" key="3">
    <source>
        <dbReference type="SAM" id="Coils"/>
    </source>
</evidence>
<keyword evidence="2" id="KW-0812">Transmembrane</keyword>
<dbReference type="RefSeq" id="WP_010403055.1">
    <property type="nucleotide sequence ID" value="NZ_JAWXXV010000001.1"/>
</dbReference>
<dbReference type="Pfam" id="PF02321">
    <property type="entry name" value="OEP"/>
    <property type="match status" value="2"/>
</dbReference>
<dbReference type="PANTHER" id="PTHR30203:SF25">
    <property type="entry name" value="OUTER MEMBRANE PROTEIN-RELATED"/>
    <property type="match status" value="1"/>
</dbReference>
<keyword evidence="2" id="KW-0449">Lipoprotein</keyword>
<comment type="similarity">
    <text evidence="1 2">Belongs to the outer membrane factor (OMF) (TC 1.B.17) family.</text>
</comment>
<keyword evidence="3" id="KW-0175">Coiled coil</keyword>
<evidence type="ECO:0000313" key="4">
    <source>
        <dbReference type="EMBL" id="MDX5984640.1"/>
    </source>
</evidence>
<evidence type="ECO:0000256" key="1">
    <source>
        <dbReference type="ARBA" id="ARBA00007613"/>
    </source>
</evidence>
<dbReference type="SUPFAM" id="SSF56954">
    <property type="entry name" value="Outer membrane efflux proteins (OEP)"/>
    <property type="match status" value="1"/>
</dbReference>
<dbReference type="Proteomes" id="UP001279660">
    <property type="component" value="Unassembled WGS sequence"/>
</dbReference>
<keyword evidence="2" id="KW-0472">Membrane</keyword>
<dbReference type="InterPro" id="IPR003423">
    <property type="entry name" value="OMP_efflux"/>
</dbReference>
<dbReference type="PANTHER" id="PTHR30203">
    <property type="entry name" value="OUTER MEMBRANE CATION EFFLUX PROTEIN"/>
    <property type="match status" value="1"/>
</dbReference>
<keyword evidence="2" id="KW-1134">Transmembrane beta strand</keyword>
<name>A0ABU4PLV3_9SPHN</name>
<keyword evidence="5" id="KW-1185">Reference proteome</keyword>
<organism evidence="4 5">
    <name type="scientific">Sphingomonas echinoides</name>
    <dbReference type="NCBI Taxonomy" id="59803"/>
    <lineage>
        <taxon>Bacteria</taxon>
        <taxon>Pseudomonadati</taxon>
        <taxon>Pseudomonadota</taxon>
        <taxon>Alphaproteobacteria</taxon>
        <taxon>Sphingomonadales</taxon>
        <taxon>Sphingomonadaceae</taxon>
        <taxon>Sphingomonas</taxon>
    </lineage>
</organism>